<comment type="caution">
    <text evidence="1">The sequence shown here is derived from an EMBL/GenBank/DDBJ whole genome shotgun (WGS) entry which is preliminary data.</text>
</comment>
<keyword evidence="2" id="KW-1185">Reference proteome</keyword>
<evidence type="ECO:0000313" key="1">
    <source>
        <dbReference type="EMBL" id="CAK1254329.1"/>
    </source>
</evidence>
<proteinExistence type="predicted"/>
<sequence>MVKIKFDNVFFYFSSKQPQKNIAITLVLNYKFETIIYYFPTTRCGLPFVLTQTMGAHFKMKSEEAI</sequence>
<evidence type="ECO:0000313" key="2">
    <source>
        <dbReference type="Proteomes" id="UP001314200"/>
    </source>
</evidence>
<dbReference type="EMBL" id="CAUZLY010000013">
    <property type="protein sequence ID" value="CAK1254329.1"/>
    <property type="molecule type" value="Genomic_DNA"/>
</dbReference>
<name>A0ABM9N1W7_9LACO</name>
<dbReference type="Proteomes" id="UP001314200">
    <property type="component" value="Unassembled WGS sequence"/>
</dbReference>
<accession>A0ABM9N1W7</accession>
<gene>
    <name evidence="1" type="ORF">R82641_BJNNKPBH_01495</name>
</gene>
<reference evidence="1 2" key="1">
    <citation type="submission" date="2023-10" db="EMBL/GenBank/DDBJ databases">
        <authorList>
            <person name="Botero Cardona J."/>
        </authorList>
    </citation>
    <scope>NUCLEOTIDE SEQUENCE [LARGE SCALE GENOMIC DNA]</scope>
    <source>
        <strain evidence="1 2">R-82641</strain>
    </source>
</reference>
<protein>
    <submittedName>
        <fullName evidence="1">Uncharacterized protein</fullName>
    </submittedName>
</protein>
<dbReference type="RefSeq" id="WP_047975104.1">
    <property type="nucleotide sequence ID" value="NZ_CAUZLJ010000007.1"/>
</dbReference>
<organism evidence="1 2">
    <name type="scientific">Fructobacillus cardui</name>
    <dbReference type="NCBI Taxonomy" id="2893170"/>
    <lineage>
        <taxon>Bacteria</taxon>
        <taxon>Bacillati</taxon>
        <taxon>Bacillota</taxon>
        <taxon>Bacilli</taxon>
        <taxon>Lactobacillales</taxon>
        <taxon>Lactobacillaceae</taxon>
        <taxon>Fructobacillus</taxon>
    </lineage>
</organism>